<dbReference type="EMBL" id="CYZN01000012">
    <property type="protein sequence ID" value="CUO17630.1"/>
    <property type="molecule type" value="Genomic_DNA"/>
</dbReference>
<evidence type="ECO:0000313" key="2">
    <source>
        <dbReference type="EMBL" id="CUO17630.1"/>
    </source>
</evidence>
<feature type="signal peptide" evidence="1">
    <location>
        <begin position="1"/>
        <end position="35"/>
    </location>
</feature>
<reference evidence="2 3" key="1">
    <citation type="submission" date="2015-09" db="EMBL/GenBank/DDBJ databases">
        <authorList>
            <consortium name="Pathogen Informatics"/>
        </authorList>
    </citation>
    <scope>NUCLEOTIDE SEQUENCE [LARGE SCALE GENOMIC DNA]</scope>
    <source>
        <strain evidence="2 3">2789STDY5834863</strain>
    </source>
</reference>
<dbReference type="RefSeq" id="WP_055200525.1">
    <property type="nucleotide sequence ID" value="NZ_BTHH01000013.1"/>
</dbReference>
<dbReference type="Proteomes" id="UP000095431">
    <property type="component" value="Unassembled WGS sequence"/>
</dbReference>
<feature type="chain" id="PRO_5008019638" description="DUF2393 domain-containing protein" evidence="1">
    <location>
        <begin position="36"/>
        <end position="230"/>
    </location>
</feature>
<accession>A0A174D0R9</accession>
<organism evidence="2 3">
    <name type="scientific">Blautia wexlerae</name>
    <dbReference type="NCBI Taxonomy" id="418240"/>
    <lineage>
        <taxon>Bacteria</taxon>
        <taxon>Bacillati</taxon>
        <taxon>Bacillota</taxon>
        <taxon>Clostridia</taxon>
        <taxon>Lachnospirales</taxon>
        <taxon>Lachnospiraceae</taxon>
        <taxon>Blautia</taxon>
    </lineage>
</organism>
<evidence type="ECO:0000313" key="3">
    <source>
        <dbReference type="Proteomes" id="UP000095431"/>
    </source>
</evidence>
<gene>
    <name evidence="2" type="ORF">ERS852478_02059</name>
</gene>
<sequence>MSMKNRFAGKCRSYLAFFLLAAFAALLFFPRVASAAAKPTAKQLKVTYRGFEYDNDTAKLYLKLSLKNTSSYTITKVKMGYEIPIMEDGTITQTFSVTINPGKTVNKTVYIGKMTQQPYKVPKVKCLSFWYKSATPKLNQLKVSYKGYEYNPNTGELYITARMQNTSSYTITKVTMYFEIPLDETATPTKTYNVNIPSGKTKNYRFKIGRMADAPDGKVLVKCKKFWYKK</sequence>
<dbReference type="eggNOG" id="ENOG5033QK7">
    <property type="taxonomic scope" value="Bacteria"/>
</dbReference>
<dbReference type="AlphaFoldDB" id="A0A174D0R9"/>
<evidence type="ECO:0000256" key="1">
    <source>
        <dbReference type="SAM" id="SignalP"/>
    </source>
</evidence>
<proteinExistence type="predicted"/>
<keyword evidence="1" id="KW-0732">Signal</keyword>
<evidence type="ECO:0008006" key="4">
    <source>
        <dbReference type="Google" id="ProtNLM"/>
    </source>
</evidence>
<name>A0A174D0R9_9FIRM</name>
<protein>
    <recommendedName>
        <fullName evidence="4">DUF2393 domain-containing protein</fullName>
    </recommendedName>
</protein>